<feature type="transmembrane region" description="Helical" evidence="5">
    <location>
        <begin position="50"/>
        <end position="68"/>
    </location>
</feature>
<feature type="transmembrane region" description="Helical" evidence="5">
    <location>
        <begin position="411"/>
        <end position="428"/>
    </location>
</feature>
<reference evidence="7" key="1">
    <citation type="submission" date="2019-08" db="EMBL/GenBank/DDBJ databases">
        <authorList>
            <person name="Kucharzyk K."/>
            <person name="Murdoch R.W."/>
            <person name="Higgins S."/>
            <person name="Loffler F."/>
        </authorList>
    </citation>
    <scope>NUCLEOTIDE SEQUENCE</scope>
</reference>
<evidence type="ECO:0000313" key="7">
    <source>
        <dbReference type="EMBL" id="MPM50512.1"/>
    </source>
</evidence>
<comment type="caution">
    <text evidence="7">The sequence shown here is derived from an EMBL/GenBank/DDBJ whole genome shotgun (WGS) entry which is preliminary data.</text>
</comment>
<sequence>MLDNNTAVIKKRPKIFQKEDYFANINVITLAIITVVSIMVSVSNVMDSEILRYIGGFIFIGSLFFINFEEYPYLLVAFQAIKNPLTFFGVSLLNFITILYFLQKYVINKRANTEKIDVRIIAPVLILILYSVRSIITEDNFYYIAEPIKVFLTSICFVSVLSEQKSANKSRDSYNLMIIYFTIGFIISSVIAAMFNIISGTEHTRFAITESSGENQLGILAAFGCAFILMRILERNSTMFQTILMFLFFGCVYVGFATESRTFTVLFVITLLWVFGFGFIASSQKRNKIIVYTALIVIAAIVLFTFGKGTSLHTMILATIDRFIHPRHDDVSGERIALAHAYIEGLTSNTKYFWFGVGKDFTKICYKMAHNMYLEMWADYGIIGVLFIIWIYTNFALKIKRNLAGLGVHKIHLYGALPLILTFVAGFTSHSLLGMSPTIEFFFGIGGLYFISNRIGENMDENTLGDGKKY</sequence>
<feature type="transmembrane region" description="Helical" evidence="5">
    <location>
        <begin position="88"/>
        <end position="106"/>
    </location>
</feature>
<keyword evidence="3 5" id="KW-1133">Transmembrane helix</keyword>
<feature type="transmembrane region" description="Helical" evidence="5">
    <location>
        <begin position="380"/>
        <end position="399"/>
    </location>
</feature>
<feature type="transmembrane region" description="Helical" evidence="5">
    <location>
        <begin position="263"/>
        <end position="282"/>
    </location>
</feature>
<proteinExistence type="predicted"/>
<evidence type="ECO:0000256" key="4">
    <source>
        <dbReference type="ARBA" id="ARBA00023136"/>
    </source>
</evidence>
<dbReference type="InterPro" id="IPR007016">
    <property type="entry name" value="O-antigen_ligase-rel_domated"/>
</dbReference>
<dbReference type="InterPro" id="IPR051533">
    <property type="entry name" value="WaaL-like"/>
</dbReference>
<keyword evidence="2 5" id="KW-0812">Transmembrane</keyword>
<evidence type="ECO:0000256" key="1">
    <source>
        <dbReference type="ARBA" id="ARBA00004141"/>
    </source>
</evidence>
<name>A0A645ABE8_9ZZZZ</name>
<dbReference type="PANTHER" id="PTHR37422">
    <property type="entry name" value="TEICHURONIC ACID BIOSYNTHESIS PROTEIN TUAE"/>
    <property type="match status" value="1"/>
</dbReference>
<protein>
    <recommendedName>
        <fullName evidence="6">O-antigen ligase-related domain-containing protein</fullName>
    </recommendedName>
</protein>
<organism evidence="7">
    <name type="scientific">bioreactor metagenome</name>
    <dbReference type="NCBI Taxonomy" id="1076179"/>
    <lineage>
        <taxon>unclassified sequences</taxon>
        <taxon>metagenomes</taxon>
        <taxon>ecological metagenomes</taxon>
    </lineage>
</organism>
<feature type="transmembrane region" description="Helical" evidence="5">
    <location>
        <begin position="174"/>
        <end position="197"/>
    </location>
</feature>
<evidence type="ECO:0000259" key="6">
    <source>
        <dbReference type="Pfam" id="PF04932"/>
    </source>
</evidence>
<feature type="transmembrane region" description="Helical" evidence="5">
    <location>
        <begin position="240"/>
        <end position="257"/>
    </location>
</feature>
<evidence type="ECO:0000256" key="5">
    <source>
        <dbReference type="SAM" id="Phobius"/>
    </source>
</evidence>
<gene>
    <name evidence="7" type="ORF">SDC9_97254</name>
</gene>
<feature type="transmembrane region" description="Helical" evidence="5">
    <location>
        <begin position="289"/>
        <end position="307"/>
    </location>
</feature>
<comment type="subcellular location">
    <subcellularLocation>
        <location evidence="1">Membrane</location>
        <topology evidence="1">Multi-pass membrane protein</topology>
    </subcellularLocation>
</comment>
<accession>A0A645ABE8</accession>
<keyword evidence="4 5" id="KW-0472">Membrane</keyword>
<dbReference type="EMBL" id="VSSQ01013001">
    <property type="protein sequence ID" value="MPM50512.1"/>
    <property type="molecule type" value="Genomic_DNA"/>
</dbReference>
<evidence type="ECO:0000256" key="2">
    <source>
        <dbReference type="ARBA" id="ARBA00022692"/>
    </source>
</evidence>
<feature type="transmembrane region" description="Helical" evidence="5">
    <location>
        <begin position="142"/>
        <end position="162"/>
    </location>
</feature>
<dbReference type="GO" id="GO:0016020">
    <property type="term" value="C:membrane"/>
    <property type="evidence" value="ECO:0007669"/>
    <property type="project" value="UniProtKB-SubCell"/>
</dbReference>
<dbReference type="Pfam" id="PF04932">
    <property type="entry name" value="Wzy_C"/>
    <property type="match status" value="1"/>
</dbReference>
<dbReference type="AlphaFoldDB" id="A0A645ABE8"/>
<dbReference type="PANTHER" id="PTHR37422:SF13">
    <property type="entry name" value="LIPOPOLYSACCHARIDE BIOSYNTHESIS PROTEIN PA4999-RELATED"/>
    <property type="match status" value="1"/>
</dbReference>
<evidence type="ECO:0000256" key="3">
    <source>
        <dbReference type="ARBA" id="ARBA00022989"/>
    </source>
</evidence>
<feature type="transmembrane region" description="Helical" evidence="5">
    <location>
        <begin position="21"/>
        <end position="43"/>
    </location>
</feature>
<feature type="transmembrane region" description="Helical" evidence="5">
    <location>
        <begin position="118"/>
        <end position="136"/>
    </location>
</feature>
<feature type="domain" description="O-antigen ligase-related" evidence="6">
    <location>
        <begin position="247"/>
        <end position="389"/>
    </location>
</feature>